<accession>A0A6L2MY66</accession>
<protein>
    <submittedName>
        <fullName evidence="3">Reverse transcriptase domain-containing protein</fullName>
    </submittedName>
</protein>
<feature type="domain" description="Retrotransposon gag" evidence="2">
    <location>
        <begin position="134"/>
        <end position="226"/>
    </location>
</feature>
<dbReference type="GO" id="GO:0003964">
    <property type="term" value="F:RNA-directed DNA polymerase activity"/>
    <property type="evidence" value="ECO:0007669"/>
    <property type="project" value="UniProtKB-KW"/>
</dbReference>
<dbReference type="PANTHER" id="PTHR33223">
    <property type="entry name" value="CCHC-TYPE DOMAIN-CONTAINING PROTEIN"/>
    <property type="match status" value="1"/>
</dbReference>
<reference evidence="3" key="1">
    <citation type="journal article" date="2019" name="Sci. Rep.">
        <title>Draft genome of Tanacetum cinerariifolium, the natural source of mosquito coil.</title>
        <authorList>
            <person name="Yamashiro T."/>
            <person name="Shiraishi A."/>
            <person name="Satake H."/>
            <person name="Nakayama K."/>
        </authorList>
    </citation>
    <scope>NUCLEOTIDE SEQUENCE</scope>
</reference>
<feature type="region of interest" description="Disordered" evidence="1">
    <location>
        <begin position="1"/>
        <end position="32"/>
    </location>
</feature>
<feature type="region of interest" description="Disordered" evidence="1">
    <location>
        <begin position="441"/>
        <end position="468"/>
    </location>
</feature>
<evidence type="ECO:0000259" key="2">
    <source>
        <dbReference type="Pfam" id="PF03732"/>
    </source>
</evidence>
<dbReference type="Pfam" id="PF03732">
    <property type="entry name" value="Retrotrans_gag"/>
    <property type="match status" value="1"/>
</dbReference>
<proteinExistence type="predicted"/>
<evidence type="ECO:0000313" key="3">
    <source>
        <dbReference type="EMBL" id="GEU78833.1"/>
    </source>
</evidence>
<dbReference type="PANTHER" id="PTHR33223:SF11">
    <property type="entry name" value="ELEMENT PROTEIN, PUTATIVE-RELATED"/>
    <property type="match status" value="1"/>
</dbReference>
<comment type="caution">
    <text evidence="3">The sequence shown here is derived from an EMBL/GenBank/DDBJ whole genome shotgun (WGS) entry which is preliminary data.</text>
</comment>
<keyword evidence="3" id="KW-0548">Nucleotidyltransferase</keyword>
<name>A0A6L2MY66_TANCI</name>
<dbReference type="AlphaFoldDB" id="A0A6L2MY66"/>
<feature type="compositionally biased region" description="Low complexity" evidence="1">
    <location>
        <begin position="441"/>
        <end position="455"/>
    </location>
</feature>
<feature type="compositionally biased region" description="Low complexity" evidence="1">
    <location>
        <begin position="1"/>
        <end position="25"/>
    </location>
</feature>
<dbReference type="EMBL" id="BKCJ010007752">
    <property type="protein sequence ID" value="GEU78833.1"/>
    <property type="molecule type" value="Genomic_DNA"/>
</dbReference>
<sequence length="468" mass="52563">MQTRSSSRLVSNPSSNPTPSTNPNPKGHNRSRLKQRIREFNLDEISPPIVTMADQRTMAQLLQAPTEGYEDAIVVSAITADNFKLKHGLLTLVQNKQFFGHDKEDPHAHVRYFNKITSTLKFLNVPNTSIKLMFFLFSLEGATRIWLEKEPSRSIFTWDDLVSKFINQFFPPSKTTNLRNEITNFQQRFDESFSEAWDRFKYLLRAYPHHGFSELHQLDTFYKALNSKDQDLLNSTVGGNFLDKIPRECLAIIESKSKVHYARNKPIVAKVSTNTSTSGISPDVVELKDMVKALLLDKKSQNQAPAPVKAVEKSCVTCGGAHSYCNCPATDGNVYRDNIQEFVSQASAVNYNQGNTSYHPPMMSNQIRPPGFPLVPNNQNVQPNQTYQAPTPQRQGVSKEDFLAYVKANDAVMRNMQTQGQNMQNQLTNLTELITKFVNSNSASTSSSGTLTSNTIANPRSDLKAITT</sequence>
<keyword evidence="3" id="KW-0808">Transferase</keyword>
<organism evidence="3">
    <name type="scientific">Tanacetum cinerariifolium</name>
    <name type="common">Dalmatian daisy</name>
    <name type="synonym">Chrysanthemum cinerariifolium</name>
    <dbReference type="NCBI Taxonomy" id="118510"/>
    <lineage>
        <taxon>Eukaryota</taxon>
        <taxon>Viridiplantae</taxon>
        <taxon>Streptophyta</taxon>
        <taxon>Embryophyta</taxon>
        <taxon>Tracheophyta</taxon>
        <taxon>Spermatophyta</taxon>
        <taxon>Magnoliopsida</taxon>
        <taxon>eudicotyledons</taxon>
        <taxon>Gunneridae</taxon>
        <taxon>Pentapetalae</taxon>
        <taxon>asterids</taxon>
        <taxon>campanulids</taxon>
        <taxon>Asterales</taxon>
        <taxon>Asteraceae</taxon>
        <taxon>Asteroideae</taxon>
        <taxon>Anthemideae</taxon>
        <taxon>Anthemidinae</taxon>
        <taxon>Tanacetum</taxon>
    </lineage>
</organism>
<keyword evidence="3" id="KW-0695">RNA-directed DNA polymerase</keyword>
<dbReference type="InterPro" id="IPR005162">
    <property type="entry name" value="Retrotrans_gag_dom"/>
</dbReference>
<evidence type="ECO:0000256" key="1">
    <source>
        <dbReference type="SAM" id="MobiDB-lite"/>
    </source>
</evidence>
<gene>
    <name evidence="3" type="ORF">Tci_050811</name>
</gene>